<keyword evidence="1" id="KW-0472">Membrane</keyword>
<proteinExistence type="predicted"/>
<sequence length="61" mass="6927">MQLLILSILYIIIMVPISIRLITVERFLSKHGNRSMIFVPIGLILFGIFSFIMGINATFIS</sequence>
<accession>A0AAU7PHV0</accession>
<evidence type="ECO:0000313" key="2">
    <source>
        <dbReference type="EMBL" id="XBS49572.1"/>
    </source>
</evidence>
<dbReference type="EMBL" id="PP777464">
    <property type="protein sequence ID" value="XBS49572.1"/>
    <property type="molecule type" value="Genomic_DNA"/>
</dbReference>
<feature type="transmembrane region" description="Helical" evidence="1">
    <location>
        <begin position="6"/>
        <end position="24"/>
    </location>
</feature>
<evidence type="ECO:0000256" key="1">
    <source>
        <dbReference type="SAM" id="Phobius"/>
    </source>
</evidence>
<protein>
    <submittedName>
        <fullName evidence="2">Uncharacterized protein</fullName>
    </submittedName>
</protein>
<keyword evidence="1" id="KW-0812">Transmembrane</keyword>
<feature type="transmembrane region" description="Helical" evidence="1">
    <location>
        <begin position="36"/>
        <end position="60"/>
    </location>
</feature>
<organism evidence="2">
    <name type="scientific">Escherichia phage fEgEco12</name>
    <dbReference type="NCBI Taxonomy" id="3158837"/>
    <lineage>
        <taxon>Viruses</taxon>
        <taxon>Duplodnaviria</taxon>
        <taxon>Heunggongvirae</taxon>
        <taxon>Uroviricota</taxon>
        <taxon>Caudoviricetes</taxon>
    </lineage>
</organism>
<reference evidence="2" key="1">
    <citation type="submission" date="2024-05" db="EMBL/GenBank/DDBJ databases">
        <authorList>
            <person name="Badawy S."/>
            <person name="Skurnik M."/>
        </authorList>
    </citation>
    <scope>NUCLEOTIDE SEQUENCE</scope>
</reference>
<name>A0AAU7PHV0_9CAUD</name>
<keyword evidence="1" id="KW-1133">Transmembrane helix</keyword>